<feature type="region of interest" description="Disordered" evidence="1">
    <location>
        <begin position="120"/>
        <end position="146"/>
    </location>
</feature>
<evidence type="ECO:0000313" key="3">
    <source>
        <dbReference type="Proteomes" id="UP001519460"/>
    </source>
</evidence>
<keyword evidence="3" id="KW-1185">Reference proteome</keyword>
<organism evidence="2 3">
    <name type="scientific">Batillaria attramentaria</name>
    <dbReference type="NCBI Taxonomy" id="370345"/>
    <lineage>
        <taxon>Eukaryota</taxon>
        <taxon>Metazoa</taxon>
        <taxon>Spiralia</taxon>
        <taxon>Lophotrochozoa</taxon>
        <taxon>Mollusca</taxon>
        <taxon>Gastropoda</taxon>
        <taxon>Caenogastropoda</taxon>
        <taxon>Sorbeoconcha</taxon>
        <taxon>Cerithioidea</taxon>
        <taxon>Batillariidae</taxon>
        <taxon>Batillaria</taxon>
    </lineage>
</organism>
<evidence type="ECO:0000256" key="1">
    <source>
        <dbReference type="SAM" id="MobiDB-lite"/>
    </source>
</evidence>
<proteinExistence type="predicted"/>
<feature type="compositionally biased region" description="Low complexity" evidence="1">
    <location>
        <begin position="62"/>
        <end position="74"/>
    </location>
</feature>
<feature type="region of interest" description="Disordered" evidence="1">
    <location>
        <begin position="1"/>
        <end position="21"/>
    </location>
</feature>
<gene>
    <name evidence="2" type="ORF">BaRGS_00016416</name>
</gene>
<comment type="caution">
    <text evidence="2">The sequence shown here is derived from an EMBL/GenBank/DDBJ whole genome shotgun (WGS) entry which is preliminary data.</text>
</comment>
<evidence type="ECO:0000313" key="2">
    <source>
        <dbReference type="EMBL" id="KAK7492319.1"/>
    </source>
</evidence>
<protein>
    <submittedName>
        <fullName evidence="2">Uncharacterized protein</fullName>
    </submittedName>
</protein>
<dbReference type="EMBL" id="JACVVK020000104">
    <property type="protein sequence ID" value="KAK7492319.1"/>
    <property type="molecule type" value="Genomic_DNA"/>
</dbReference>
<accession>A0ABD0KYQ4</accession>
<name>A0ABD0KYQ4_9CAEN</name>
<dbReference type="AlphaFoldDB" id="A0ABD0KYQ4"/>
<feature type="region of interest" description="Disordered" evidence="1">
    <location>
        <begin position="60"/>
        <end position="96"/>
    </location>
</feature>
<sequence>MDHEYAAPPSDPSPGVAPYLLDHTFAKPPAESPMYDKNDNCSQKFPVVAVSVKRADAGVGNASASCDSSLPSESESVDVDRSPRKTREKKEPVKSPGRVVVEGEILMKTRSLFPRTLFNMESSESPEPAPGVAEAERNAHRQVHTLSQRRVIIQKSSPLE</sequence>
<feature type="compositionally biased region" description="Basic and acidic residues" evidence="1">
    <location>
        <begin position="78"/>
        <end position="93"/>
    </location>
</feature>
<dbReference type="Proteomes" id="UP001519460">
    <property type="component" value="Unassembled WGS sequence"/>
</dbReference>
<reference evidence="2 3" key="1">
    <citation type="journal article" date="2023" name="Sci. Data">
        <title>Genome assembly of the Korean intertidal mud-creeper Batillaria attramentaria.</title>
        <authorList>
            <person name="Patra A.K."/>
            <person name="Ho P.T."/>
            <person name="Jun S."/>
            <person name="Lee S.J."/>
            <person name="Kim Y."/>
            <person name="Won Y.J."/>
        </authorList>
    </citation>
    <scope>NUCLEOTIDE SEQUENCE [LARGE SCALE GENOMIC DNA]</scope>
    <source>
        <strain evidence="2">Wonlab-2016</strain>
    </source>
</reference>